<reference evidence="2 3" key="1">
    <citation type="submission" date="2020-08" db="EMBL/GenBank/DDBJ databases">
        <title>Whole genome shotgun sequence of Actinoplanes ianthinogenes NBRC 13996.</title>
        <authorList>
            <person name="Komaki H."/>
            <person name="Tamura T."/>
        </authorList>
    </citation>
    <scope>NUCLEOTIDE SEQUENCE [LARGE SCALE GENOMIC DNA]</scope>
    <source>
        <strain evidence="2 3">NBRC 13996</strain>
    </source>
</reference>
<dbReference type="PANTHER" id="PTHR33490">
    <property type="entry name" value="BLR5614 PROTEIN-RELATED"/>
    <property type="match status" value="1"/>
</dbReference>
<protein>
    <submittedName>
        <fullName evidence="2">Transglutaminase</fullName>
    </submittedName>
</protein>
<dbReference type="EMBL" id="AP023356">
    <property type="protein sequence ID" value="BCJ46962.1"/>
    <property type="molecule type" value="Genomic_DNA"/>
</dbReference>
<gene>
    <name evidence="2" type="ORF">Aiant_76190</name>
</gene>
<organism evidence="2 3">
    <name type="scientific">Actinoplanes ianthinogenes</name>
    <dbReference type="NCBI Taxonomy" id="122358"/>
    <lineage>
        <taxon>Bacteria</taxon>
        <taxon>Bacillati</taxon>
        <taxon>Actinomycetota</taxon>
        <taxon>Actinomycetes</taxon>
        <taxon>Micromonosporales</taxon>
        <taxon>Micromonosporaceae</taxon>
        <taxon>Actinoplanes</taxon>
    </lineage>
</organism>
<dbReference type="PANTHER" id="PTHR33490:SF3">
    <property type="entry name" value="CONSERVED INTEGRAL MEMBRANE PROTEIN"/>
    <property type="match status" value="1"/>
</dbReference>
<dbReference type="RefSeq" id="WP_189331493.1">
    <property type="nucleotide sequence ID" value="NZ_AP023356.1"/>
</dbReference>
<proteinExistence type="predicted"/>
<dbReference type="SUPFAM" id="SSF54001">
    <property type="entry name" value="Cysteine proteinases"/>
    <property type="match status" value="1"/>
</dbReference>
<sequence>MSGPIRLTAEDPAAYLGGDDIVQTGHPAVRALAAELRAAHPDDGEFARAAFEWVRDRIQHSVDVQDPRVTLTASEVLSAGVGLCYAQAHLLAAVTRAGGVPAGLCYQRLGGDGEPFLHGLVAVHLDGGWHRQDPRGNQPGHYAEFRLDREQIAYPIAPGSADQDLPEVHIRPAPSVVTALRGAYDALDLCRSGLPSVP</sequence>
<evidence type="ECO:0000313" key="2">
    <source>
        <dbReference type="EMBL" id="BCJ46962.1"/>
    </source>
</evidence>
<evidence type="ECO:0000259" key="1">
    <source>
        <dbReference type="Pfam" id="PF01841"/>
    </source>
</evidence>
<feature type="domain" description="Transglutaminase-like" evidence="1">
    <location>
        <begin position="30"/>
        <end position="134"/>
    </location>
</feature>
<keyword evidence="3" id="KW-1185">Reference proteome</keyword>
<dbReference type="InterPro" id="IPR002931">
    <property type="entry name" value="Transglutaminase-like"/>
</dbReference>
<dbReference type="Proteomes" id="UP000676967">
    <property type="component" value="Chromosome"/>
</dbReference>
<accession>A0ABN6CP16</accession>
<dbReference type="Pfam" id="PF01841">
    <property type="entry name" value="Transglut_core"/>
    <property type="match status" value="1"/>
</dbReference>
<dbReference type="Gene3D" id="3.10.620.30">
    <property type="match status" value="1"/>
</dbReference>
<dbReference type="InterPro" id="IPR038765">
    <property type="entry name" value="Papain-like_cys_pep_sf"/>
</dbReference>
<name>A0ABN6CP16_9ACTN</name>
<evidence type="ECO:0000313" key="3">
    <source>
        <dbReference type="Proteomes" id="UP000676967"/>
    </source>
</evidence>